<dbReference type="InterPro" id="IPR051081">
    <property type="entry name" value="HTH_MetalResp_TranReg"/>
</dbReference>
<dbReference type="InterPro" id="IPR011991">
    <property type="entry name" value="ArsR-like_HTH"/>
</dbReference>
<reference evidence="6 7" key="1">
    <citation type="submission" date="2023-09" db="EMBL/GenBank/DDBJ databases">
        <title>Demequina sp. a novel bacteria isolated from Capsicum annuum.</title>
        <authorList>
            <person name="Humaira Z."/>
            <person name="Lee J."/>
            <person name="Cho D."/>
        </authorList>
    </citation>
    <scope>NUCLEOTIDE SEQUENCE</scope>
    <source>
        <strain evidence="5 7">OYTSA14</strain>
        <strain evidence="6">PMTSA13</strain>
    </source>
</reference>
<dbReference type="SUPFAM" id="SSF46785">
    <property type="entry name" value="Winged helix' DNA-binding domain"/>
    <property type="match status" value="1"/>
</dbReference>
<dbReference type="SMART" id="SM00418">
    <property type="entry name" value="HTH_ARSR"/>
    <property type="match status" value="1"/>
</dbReference>
<evidence type="ECO:0000313" key="6">
    <source>
        <dbReference type="EMBL" id="WNM28658.1"/>
    </source>
</evidence>
<evidence type="ECO:0000256" key="2">
    <source>
        <dbReference type="ARBA" id="ARBA00023125"/>
    </source>
</evidence>
<dbReference type="PANTHER" id="PTHR33154">
    <property type="entry name" value="TRANSCRIPTIONAL REGULATOR, ARSR FAMILY"/>
    <property type="match status" value="1"/>
</dbReference>
<sequence>MTDDNGIPLPSWPTRDITDPRELRALAHPVRFALLDLLAEGPKTATECAELLGETPANCSYHLRQLAKYGHVIEAGGGKGRERRWSMRKEGIRWSSVEAQDAATAALGTVLGNVVDEHRFSKWRAYSAVNASDDPAWRAASTSMDVAVWMTPDELNAVAQQVLDLFTPYVERDRREEPPAEGSRLVRFFGYGWGAPR</sequence>
<evidence type="ECO:0000313" key="5">
    <source>
        <dbReference type="EMBL" id="WNM25762.1"/>
    </source>
</evidence>
<protein>
    <submittedName>
        <fullName evidence="6">Winged helix-turn-helix domain-containing protein</fullName>
    </submittedName>
</protein>
<feature type="domain" description="HTH arsR-type" evidence="4">
    <location>
        <begin position="21"/>
        <end position="108"/>
    </location>
</feature>
<gene>
    <name evidence="5" type="ORF">RN606_06330</name>
    <name evidence="6" type="ORF">RN607_06535</name>
</gene>
<dbReference type="EMBL" id="CP134880">
    <property type="protein sequence ID" value="WNM28658.1"/>
    <property type="molecule type" value="Genomic_DNA"/>
</dbReference>
<proteinExistence type="predicted"/>
<dbReference type="AlphaFoldDB" id="A0AA96FES2"/>
<name>A0AA96FES2_9MICO</name>
<dbReference type="InterPro" id="IPR001845">
    <property type="entry name" value="HTH_ArsR_DNA-bd_dom"/>
</dbReference>
<evidence type="ECO:0000259" key="4">
    <source>
        <dbReference type="SMART" id="SM00418"/>
    </source>
</evidence>
<dbReference type="CDD" id="cd00090">
    <property type="entry name" value="HTH_ARSR"/>
    <property type="match status" value="1"/>
</dbReference>
<dbReference type="Pfam" id="PF12840">
    <property type="entry name" value="HTH_20"/>
    <property type="match status" value="1"/>
</dbReference>
<dbReference type="KEGG" id="dcp:RN607_06535"/>
<evidence type="ECO:0000313" key="7">
    <source>
        <dbReference type="Proteomes" id="UP001304125"/>
    </source>
</evidence>
<keyword evidence="7" id="KW-1185">Reference proteome</keyword>
<accession>A0AA96F9D1</accession>
<dbReference type="EMBL" id="CP134879">
    <property type="protein sequence ID" value="WNM25762.1"/>
    <property type="molecule type" value="Genomic_DNA"/>
</dbReference>
<dbReference type="Proteomes" id="UP001304125">
    <property type="component" value="Chromosome"/>
</dbReference>
<dbReference type="Gene3D" id="1.10.10.10">
    <property type="entry name" value="Winged helix-like DNA-binding domain superfamily/Winged helix DNA-binding domain"/>
    <property type="match status" value="1"/>
</dbReference>
<dbReference type="RefSeq" id="WP_313501193.1">
    <property type="nucleotide sequence ID" value="NZ_CP134879.1"/>
</dbReference>
<keyword evidence="3" id="KW-0804">Transcription</keyword>
<dbReference type="GO" id="GO:0003677">
    <property type="term" value="F:DNA binding"/>
    <property type="evidence" value="ECO:0007669"/>
    <property type="project" value="UniProtKB-KW"/>
</dbReference>
<accession>A0AA96FES2</accession>
<dbReference type="InterPro" id="IPR036390">
    <property type="entry name" value="WH_DNA-bd_sf"/>
</dbReference>
<dbReference type="GO" id="GO:0003700">
    <property type="term" value="F:DNA-binding transcription factor activity"/>
    <property type="evidence" value="ECO:0007669"/>
    <property type="project" value="InterPro"/>
</dbReference>
<keyword evidence="2" id="KW-0238">DNA-binding</keyword>
<dbReference type="InterPro" id="IPR036388">
    <property type="entry name" value="WH-like_DNA-bd_sf"/>
</dbReference>
<evidence type="ECO:0000256" key="1">
    <source>
        <dbReference type="ARBA" id="ARBA00023015"/>
    </source>
</evidence>
<dbReference type="Proteomes" id="UP001303408">
    <property type="component" value="Chromosome"/>
</dbReference>
<keyword evidence="1" id="KW-0805">Transcription regulation</keyword>
<dbReference type="PANTHER" id="PTHR33154:SF15">
    <property type="entry name" value="REGULATORY PROTEIN ARSR"/>
    <property type="match status" value="1"/>
</dbReference>
<organism evidence="6">
    <name type="scientific">Demequina capsici</name>
    <dbReference type="NCBI Taxonomy" id="3075620"/>
    <lineage>
        <taxon>Bacteria</taxon>
        <taxon>Bacillati</taxon>
        <taxon>Actinomycetota</taxon>
        <taxon>Actinomycetes</taxon>
        <taxon>Micrococcales</taxon>
        <taxon>Demequinaceae</taxon>
        <taxon>Demequina</taxon>
    </lineage>
</organism>
<evidence type="ECO:0000256" key="3">
    <source>
        <dbReference type="ARBA" id="ARBA00023163"/>
    </source>
</evidence>